<dbReference type="EMBL" id="DS995708">
    <property type="protein sequence ID" value="EEQ35400.1"/>
    <property type="molecule type" value="Genomic_DNA"/>
</dbReference>
<dbReference type="Proteomes" id="UP000002035">
    <property type="component" value="Unassembled WGS sequence"/>
</dbReference>
<name>C5FZU7_ARTOC</name>
<reference evidence="3" key="1">
    <citation type="journal article" date="2012" name="MBio">
        <title>Comparative genome analysis of Trichophyton rubrum and related dermatophytes reveals candidate genes involved in infection.</title>
        <authorList>
            <person name="Martinez D.A."/>
            <person name="Oliver B.G."/>
            <person name="Graeser Y."/>
            <person name="Goldberg J.M."/>
            <person name="Li W."/>
            <person name="Martinez-Rossi N.M."/>
            <person name="Monod M."/>
            <person name="Shelest E."/>
            <person name="Barton R.C."/>
            <person name="Birch E."/>
            <person name="Brakhage A.A."/>
            <person name="Chen Z."/>
            <person name="Gurr S.J."/>
            <person name="Heiman D."/>
            <person name="Heitman J."/>
            <person name="Kosti I."/>
            <person name="Rossi A."/>
            <person name="Saif S."/>
            <person name="Samalova M."/>
            <person name="Saunders C.W."/>
            <person name="Shea T."/>
            <person name="Summerbell R.C."/>
            <person name="Xu J."/>
            <person name="Young S."/>
            <person name="Zeng Q."/>
            <person name="Birren B.W."/>
            <person name="Cuomo C.A."/>
            <person name="White T.C."/>
        </authorList>
    </citation>
    <scope>NUCLEOTIDE SEQUENCE [LARGE SCALE GENOMIC DNA]</scope>
    <source>
        <strain evidence="3">ATCC MYA-4605 / CBS 113480</strain>
    </source>
</reference>
<keyword evidence="3" id="KW-1185">Reference proteome</keyword>
<dbReference type="RefSeq" id="XP_002843136.1">
    <property type="nucleotide sequence ID" value="XM_002843090.1"/>
</dbReference>
<dbReference type="OMA" id="GISREHN"/>
<evidence type="ECO:0000313" key="3">
    <source>
        <dbReference type="Proteomes" id="UP000002035"/>
    </source>
</evidence>
<feature type="region of interest" description="Disordered" evidence="1">
    <location>
        <begin position="305"/>
        <end position="343"/>
    </location>
</feature>
<dbReference type="HOGENOM" id="CLU_808860_0_0_1"/>
<dbReference type="OrthoDB" id="4774312at2759"/>
<evidence type="ECO:0000256" key="1">
    <source>
        <dbReference type="SAM" id="MobiDB-lite"/>
    </source>
</evidence>
<gene>
    <name evidence="2" type="ORF">MCYG_08219</name>
</gene>
<evidence type="ECO:0000313" key="2">
    <source>
        <dbReference type="EMBL" id="EEQ35400.1"/>
    </source>
</evidence>
<dbReference type="AlphaFoldDB" id="C5FZU7"/>
<dbReference type="GeneID" id="9227662"/>
<sequence length="343" mass="37243">MDFPPRVRSVALSDMVIFTNGVRYNPIRLYDSDLARPKAPAKPKDHHLGPITAFTKEEGAEDKPLSVRDILKTAKLDITLLDLLAWSPAACQEVKRLTTRRSSKKPKAKEQPDPAKRAKLDPTPPSAKQAAPTSFSLHVNSLGPVTEARQCTKLLSLLTKDDKVFRIPCTVRVNGTEHPLLRDMVQADQGSDLNVISLPLAETLGLDIRPLSEVGFEGLSMRTADCNASPLTRYTKFAIELQFSPTSAGTTLVIGCYAVISIRNSSVMVGDKGLGESPTKVQGPIMGISREHNLIIYPARLLKATEGAPDPNTATDPLMEGDPSSSENKDSGNDEDNDTDSTF</sequence>
<proteinExistence type="predicted"/>
<feature type="compositionally biased region" description="Basic residues" evidence="1">
    <location>
        <begin position="97"/>
        <end position="107"/>
    </location>
</feature>
<dbReference type="VEuPathDB" id="FungiDB:MCYG_08219"/>
<feature type="compositionally biased region" description="Acidic residues" evidence="1">
    <location>
        <begin position="333"/>
        <end position="343"/>
    </location>
</feature>
<protein>
    <submittedName>
        <fullName evidence="2">Uncharacterized protein</fullName>
    </submittedName>
</protein>
<accession>C5FZU7</accession>
<dbReference type="eggNOG" id="ENOG502RQ6B">
    <property type="taxonomic scope" value="Eukaryota"/>
</dbReference>
<organism evidence="2 3">
    <name type="scientific">Arthroderma otae (strain ATCC MYA-4605 / CBS 113480)</name>
    <name type="common">Microsporum canis</name>
    <dbReference type="NCBI Taxonomy" id="554155"/>
    <lineage>
        <taxon>Eukaryota</taxon>
        <taxon>Fungi</taxon>
        <taxon>Dikarya</taxon>
        <taxon>Ascomycota</taxon>
        <taxon>Pezizomycotina</taxon>
        <taxon>Eurotiomycetes</taxon>
        <taxon>Eurotiomycetidae</taxon>
        <taxon>Onygenales</taxon>
        <taxon>Arthrodermataceae</taxon>
        <taxon>Microsporum</taxon>
    </lineage>
</organism>
<feature type="compositionally biased region" description="Basic and acidic residues" evidence="1">
    <location>
        <begin position="108"/>
        <end position="120"/>
    </location>
</feature>
<feature type="region of interest" description="Disordered" evidence="1">
    <location>
        <begin position="96"/>
        <end position="132"/>
    </location>
</feature>
<dbReference type="STRING" id="554155.C5FZU7"/>